<name>A0A8S1JQE5_PARPR</name>
<evidence type="ECO:0000313" key="1">
    <source>
        <dbReference type="EMBL" id="CAD8042790.1"/>
    </source>
</evidence>
<organism evidence="1 2">
    <name type="scientific">Paramecium primaurelia</name>
    <dbReference type="NCBI Taxonomy" id="5886"/>
    <lineage>
        <taxon>Eukaryota</taxon>
        <taxon>Sar</taxon>
        <taxon>Alveolata</taxon>
        <taxon>Ciliophora</taxon>
        <taxon>Intramacronucleata</taxon>
        <taxon>Oligohymenophorea</taxon>
        <taxon>Peniculida</taxon>
        <taxon>Parameciidae</taxon>
        <taxon>Paramecium</taxon>
    </lineage>
</organism>
<dbReference type="EMBL" id="CAJJDM010000001">
    <property type="protein sequence ID" value="CAD8042790.1"/>
    <property type="molecule type" value="Genomic_DNA"/>
</dbReference>
<sequence>MLGLQYYSYQYYSYQDLQQLKEILTYDSIGEIKFYEDEKVIEYKINRKNCILLSDLIELIKIGFIRFHLGQLLQLFINLLEKVKVMHLKKIEHLYLSLDRIWLKLENNQYLTILYKPIKYDIAFTGYKNIFHENLSQQECADSENIHNIISNIINTFKTENIFCNKNGSSKNEIINKIYNVILKSCQKQDLQETINTIDQLLKNNQFNHKQQTIQFDDKLKYYSKRQHQQGKIKDKLQFLITKYDKNPLLLDLFLFEKISEMRENLKNWQSRDFNEIQEQRQYQRLFKKYEQKQQQLQEVASKNINTLIDGYQKVKFEPYFKFQMEQSLIKNTIEQIMKSKIFKYFENSRQIYHSNTIDFQKYLVINTAIPIINNLIDDFIRLQVLMLINDLI</sequence>
<evidence type="ECO:0000313" key="2">
    <source>
        <dbReference type="Proteomes" id="UP000688137"/>
    </source>
</evidence>
<reference evidence="1" key="1">
    <citation type="submission" date="2021-01" db="EMBL/GenBank/DDBJ databases">
        <authorList>
            <consortium name="Genoscope - CEA"/>
            <person name="William W."/>
        </authorList>
    </citation>
    <scope>NUCLEOTIDE SEQUENCE</scope>
</reference>
<gene>
    <name evidence="1" type="ORF">PPRIM_AZ9-3.1.T0040004</name>
</gene>
<dbReference type="AlphaFoldDB" id="A0A8S1JQE5"/>
<dbReference type="Proteomes" id="UP000688137">
    <property type="component" value="Unassembled WGS sequence"/>
</dbReference>
<keyword evidence="2" id="KW-1185">Reference proteome</keyword>
<comment type="caution">
    <text evidence="1">The sequence shown here is derived from an EMBL/GenBank/DDBJ whole genome shotgun (WGS) entry which is preliminary data.</text>
</comment>
<protein>
    <submittedName>
        <fullName evidence="1">Uncharacterized protein</fullName>
    </submittedName>
</protein>
<proteinExistence type="predicted"/>
<accession>A0A8S1JQE5</accession>